<evidence type="ECO:0000256" key="6">
    <source>
        <dbReference type="ARBA" id="ARBA00022695"/>
    </source>
</evidence>
<dbReference type="Gene3D" id="3.70.10.10">
    <property type="match status" value="1"/>
</dbReference>
<comment type="subunit">
    <text evidence="10">Forms a ring-shaped head-to-tail homodimer around DNA.</text>
</comment>
<dbReference type="InterPro" id="IPR022637">
    <property type="entry name" value="DNA_polIII_beta_cen"/>
</dbReference>
<feature type="domain" description="DNA polymerase III beta sliding clamp central" evidence="12">
    <location>
        <begin position="134"/>
        <end position="248"/>
    </location>
</feature>
<evidence type="ECO:0000256" key="7">
    <source>
        <dbReference type="ARBA" id="ARBA00022705"/>
    </source>
</evidence>
<dbReference type="NCBIfam" id="TIGR00663">
    <property type="entry name" value="dnan"/>
    <property type="match status" value="1"/>
</dbReference>
<name>A0A1I1D3Q5_BREAD</name>
<keyword evidence="9" id="KW-0238">DNA-binding</keyword>
<keyword evidence="8 10" id="KW-0239">DNA-directed DNA polymerase</keyword>
<dbReference type="GO" id="GO:0006271">
    <property type="term" value="P:DNA strand elongation involved in DNA replication"/>
    <property type="evidence" value="ECO:0007669"/>
    <property type="project" value="TreeGrafter"/>
</dbReference>
<sequence>MKFSINKDEFLKVLITADSIINPRTPLSILLNVYIEVHNDGQMMLFSYNGDHGVKIETNVDVQEAGKISVLSKKLLEIIRNIPGDRIEIEHQEGQLEVIIRPEGKTSPTFRLHGVSADTYPVFKEFNWESYLKLNQSTLRELITCTEFAVSNDMSQIAFTGTFVKESADGLLSFVATDGKRLAVITKPIEEKNGEIILDIIVPQRIMKTVSDALGYGDVLFSVKEGQAYFKIDNVYIFTNLVEGKFPNYRDVIPDQSASTLVVGASELSLCLSRVAIMSDNESGRIKLDVDNNMLTVSSSTVQGEGFDTLGIEYSGEPTSVAVNHKALTDFLRVLQGKKVLISMNSPNSPILLMPSGESDYEYITMPMKV</sequence>
<dbReference type="GO" id="GO:0003887">
    <property type="term" value="F:DNA-directed DNA polymerase activity"/>
    <property type="evidence" value="ECO:0007669"/>
    <property type="project" value="UniProtKB-UniRule"/>
</dbReference>
<evidence type="ECO:0000256" key="10">
    <source>
        <dbReference type="PIRNR" id="PIRNR000804"/>
    </source>
</evidence>
<keyword evidence="6 10" id="KW-0548">Nucleotidyltransferase</keyword>
<dbReference type="GO" id="GO:0005737">
    <property type="term" value="C:cytoplasm"/>
    <property type="evidence" value="ECO:0007669"/>
    <property type="project" value="UniProtKB-SubCell"/>
</dbReference>
<dbReference type="PIRSF" id="PIRSF000804">
    <property type="entry name" value="DNA_pol_III_b"/>
    <property type="match status" value="1"/>
</dbReference>
<keyword evidence="5 10" id="KW-0808">Transferase</keyword>
<feature type="domain" description="DNA polymerase III beta sliding clamp C-terminal" evidence="13">
    <location>
        <begin position="251"/>
        <end position="368"/>
    </location>
</feature>
<evidence type="ECO:0000313" key="14">
    <source>
        <dbReference type="EMBL" id="SFB67728.1"/>
    </source>
</evidence>
<dbReference type="InterPro" id="IPR022634">
    <property type="entry name" value="DNA_polIII_beta_N"/>
</dbReference>
<dbReference type="STRING" id="34097.SAMN02745150_00098"/>
<evidence type="ECO:0000256" key="3">
    <source>
        <dbReference type="ARBA" id="ARBA00021035"/>
    </source>
</evidence>
<comment type="similarity">
    <text evidence="2 10">Belongs to the beta sliding clamp family.</text>
</comment>
<evidence type="ECO:0000256" key="9">
    <source>
        <dbReference type="ARBA" id="ARBA00023125"/>
    </source>
</evidence>
<dbReference type="AlphaFoldDB" id="A0A1I1D3Q5"/>
<evidence type="ECO:0000256" key="1">
    <source>
        <dbReference type="ARBA" id="ARBA00004496"/>
    </source>
</evidence>
<dbReference type="Pfam" id="PF02768">
    <property type="entry name" value="DNA_pol3_beta_3"/>
    <property type="match status" value="1"/>
</dbReference>
<dbReference type="GO" id="GO:0003677">
    <property type="term" value="F:DNA binding"/>
    <property type="evidence" value="ECO:0007669"/>
    <property type="project" value="UniProtKB-UniRule"/>
</dbReference>
<dbReference type="OrthoDB" id="8421503at2"/>
<proteinExistence type="inferred from homology"/>
<evidence type="ECO:0000313" key="15">
    <source>
        <dbReference type="Proteomes" id="UP000240042"/>
    </source>
</evidence>
<evidence type="ECO:0000259" key="13">
    <source>
        <dbReference type="Pfam" id="PF02768"/>
    </source>
</evidence>
<dbReference type="Gene3D" id="3.10.150.10">
    <property type="entry name" value="DNA Polymerase III, subunit A, domain 2"/>
    <property type="match status" value="1"/>
</dbReference>
<dbReference type="CDD" id="cd00140">
    <property type="entry name" value="beta_clamp"/>
    <property type="match status" value="1"/>
</dbReference>
<dbReference type="PANTHER" id="PTHR30478:SF0">
    <property type="entry name" value="BETA SLIDING CLAMP"/>
    <property type="match status" value="1"/>
</dbReference>
<reference evidence="15" key="1">
    <citation type="submission" date="2016-10" db="EMBL/GenBank/DDBJ databases">
        <authorList>
            <person name="Varghese N."/>
            <person name="Submissions S."/>
        </authorList>
    </citation>
    <scope>NUCLEOTIDE SEQUENCE [LARGE SCALE GENOMIC DNA]</scope>
    <source>
        <strain evidence="15">ATCC 43811</strain>
    </source>
</reference>
<dbReference type="InterPro" id="IPR022635">
    <property type="entry name" value="DNA_polIII_beta_C"/>
</dbReference>
<comment type="function">
    <text evidence="10">Confers DNA tethering and processivity to DNA polymerases and other proteins. Acts as a clamp, forming a ring around DNA (a reaction catalyzed by the clamp-loading complex) which diffuses in an ATP-independent manner freely and bidirectionally along dsDNA. Initially characterized for its ability to contact the catalytic subunit of DNA polymerase III (Pol III), a complex, multichain enzyme responsible for most of the replicative synthesis in bacteria; Pol III exhibits 3'-5' exonuclease proofreading activity. The beta chain is required for initiation of replication as well as for processivity of DNA replication.</text>
</comment>
<dbReference type="SUPFAM" id="SSF55979">
    <property type="entry name" value="DNA clamp"/>
    <property type="match status" value="3"/>
</dbReference>
<evidence type="ECO:0000259" key="12">
    <source>
        <dbReference type="Pfam" id="PF02767"/>
    </source>
</evidence>
<dbReference type="InterPro" id="IPR046938">
    <property type="entry name" value="DNA_clamp_sf"/>
</dbReference>
<protein>
    <recommendedName>
        <fullName evidence="3 10">Beta sliding clamp</fullName>
    </recommendedName>
</protein>
<dbReference type="GO" id="GO:0008408">
    <property type="term" value="F:3'-5' exonuclease activity"/>
    <property type="evidence" value="ECO:0007669"/>
    <property type="project" value="InterPro"/>
</dbReference>
<keyword evidence="4 10" id="KW-0963">Cytoplasm</keyword>
<dbReference type="RefSeq" id="WP_092317079.1">
    <property type="nucleotide sequence ID" value="NZ_FOKY01000001.1"/>
</dbReference>
<keyword evidence="15" id="KW-1185">Reference proteome</keyword>
<evidence type="ECO:0000259" key="11">
    <source>
        <dbReference type="Pfam" id="PF00712"/>
    </source>
</evidence>
<evidence type="ECO:0000256" key="2">
    <source>
        <dbReference type="ARBA" id="ARBA00010752"/>
    </source>
</evidence>
<evidence type="ECO:0000256" key="5">
    <source>
        <dbReference type="ARBA" id="ARBA00022679"/>
    </source>
</evidence>
<dbReference type="PANTHER" id="PTHR30478">
    <property type="entry name" value="DNA POLYMERASE III SUBUNIT BETA"/>
    <property type="match status" value="1"/>
</dbReference>
<accession>A0A1I1D3Q5</accession>
<feature type="domain" description="DNA polymerase III beta sliding clamp N-terminal" evidence="11">
    <location>
        <begin position="1"/>
        <end position="122"/>
    </location>
</feature>
<evidence type="ECO:0000256" key="8">
    <source>
        <dbReference type="ARBA" id="ARBA00022932"/>
    </source>
</evidence>
<keyword evidence="7 10" id="KW-0235">DNA replication</keyword>
<dbReference type="InterPro" id="IPR001001">
    <property type="entry name" value="DNA_polIII_beta"/>
</dbReference>
<gene>
    <name evidence="14" type="ORF">SAMN02745150_00098</name>
</gene>
<dbReference type="Proteomes" id="UP000240042">
    <property type="component" value="Unassembled WGS sequence"/>
</dbReference>
<dbReference type="GO" id="GO:0009360">
    <property type="term" value="C:DNA polymerase III complex"/>
    <property type="evidence" value="ECO:0007669"/>
    <property type="project" value="InterPro"/>
</dbReference>
<evidence type="ECO:0000256" key="4">
    <source>
        <dbReference type="ARBA" id="ARBA00022490"/>
    </source>
</evidence>
<organism evidence="14 15">
    <name type="scientific">Brevinema andersonii</name>
    <dbReference type="NCBI Taxonomy" id="34097"/>
    <lineage>
        <taxon>Bacteria</taxon>
        <taxon>Pseudomonadati</taxon>
        <taxon>Spirochaetota</taxon>
        <taxon>Spirochaetia</taxon>
        <taxon>Brevinematales</taxon>
        <taxon>Brevinemataceae</taxon>
        <taxon>Brevinema</taxon>
    </lineage>
</organism>
<dbReference type="Pfam" id="PF02767">
    <property type="entry name" value="DNA_pol3_beta_2"/>
    <property type="match status" value="1"/>
</dbReference>
<dbReference type="Pfam" id="PF00712">
    <property type="entry name" value="DNA_pol3_beta"/>
    <property type="match status" value="1"/>
</dbReference>
<comment type="subcellular location">
    <subcellularLocation>
        <location evidence="1 10">Cytoplasm</location>
    </subcellularLocation>
</comment>
<dbReference type="SMART" id="SM00480">
    <property type="entry name" value="POL3Bc"/>
    <property type="match status" value="1"/>
</dbReference>
<dbReference type="EMBL" id="FOKY01000001">
    <property type="protein sequence ID" value="SFB67728.1"/>
    <property type="molecule type" value="Genomic_DNA"/>
</dbReference>